<reference evidence="1" key="2">
    <citation type="submission" date="2020-11" db="EMBL/GenBank/DDBJ databases">
        <authorList>
            <person name="McCartney M.A."/>
            <person name="Auch B."/>
            <person name="Kono T."/>
            <person name="Mallez S."/>
            <person name="Becker A."/>
            <person name="Gohl D.M."/>
            <person name="Silverstein K.A.T."/>
            <person name="Koren S."/>
            <person name="Bechman K.B."/>
            <person name="Herman A."/>
            <person name="Abrahante J.E."/>
            <person name="Garbe J."/>
        </authorList>
    </citation>
    <scope>NUCLEOTIDE SEQUENCE</scope>
    <source>
        <strain evidence="1">Duluth1</strain>
        <tissue evidence="1">Whole animal</tissue>
    </source>
</reference>
<keyword evidence="2" id="KW-1185">Reference proteome</keyword>
<comment type="caution">
    <text evidence="1">The sequence shown here is derived from an EMBL/GenBank/DDBJ whole genome shotgun (WGS) entry which is preliminary data.</text>
</comment>
<sequence>MPINDTKSHIIKYKNKYISVALQKQPKNLEAFLNDGEFALKEGFLKDVGQDTSPTASK</sequence>
<dbReference type="Proteomes" id="UP000828390">
    <property type="component" value="Unassembled WGS sequence"/>
</dbReference>
<organism evidence="1 2">
    <name type="scientific">Dreissena polymorpha</name>
    <name type="common">Zebra mussel</name>
    <name type="synonym">Mytilus polymorpha</name>
    <dbReference type="NCBI Taxonomy" id="45954"/>
    <lineage>
        <taxon>Eukaryota</taxon>
        <taxon>Metazoa</taxon>
        <taxon>Spiralia</taxon>
        <taxon>Lophotrochozoa</taxon>
        <taxon>Mollusca</taxon>
        <taxon>Bivalvia</taxon>
        <taxon>Autobranchia</taxon>
        <taxon>Heteroconchia</taxon>
        <taxon>Euheterodonta</taxon>
        <taxon>Imparidentia</taxon>
        <taxon>Neoheterodontei</taxon>
        <taxon>Myida</taxon>
        <taxon>Dreissenoidea</taxon>
        <taxon>Dreissenidae</taxon>
        <taxon>Dreissena</taxon>
    </lineage>
</organism>
<reference evidence="1" key="1">
    <citation type="journal article" date="2019" name="bioRxiv">
        <title>The Genome of the Zebra Mussel, Dreissena polymorpha: A Resource for Invasive Species Research.</title>
        <authorList>
            <person name="McCartney M.A."/>
            <person name="Auch B."/>
            <person name="Kono T."/>
            <person name="Mallez S."/>
            <person name="Zhang Y."/>
            <person name="Obille A."/>
            <person name="Becker A."/>
            <person name="Abrahante J.E."/>
            <person name="Garbe J."/>
            <person name="Badalamenti J.P."/>
            <person name="Herman A."/>
            <person name="Mangelson H."/>
            <person name="Liachko I."/>
            <person name="Sullivan S."/>
            <person name="Sone E.D."/>
            <person name="Koren S."/>
            <person name="Silverstein K.A.T."/>
            <person name="Beckman K.B."/>
            <person name="Gohl D.M."/>
        </authorList>
    </citation>
    <scope>NUCLEOTIDE SEQUENCE</scope>
    <source>
        <strain evidence="1">Duluth1</strain>
        <tissue evidence="1">Whole animal</tissue>
    </source>
</reference>
<dbReference type="AlphaFoldDB" id="A0A9D4DUN2"/>
<gene>
    <name evidence="1" type="ORF">DPMN_190051</name>
</gene>
<proteinExistence type="predicted"/>
<evidence type="ECO:0000313" key="1">
    <source>
        <dbReference type="EMBL" id="KAH3755358.1"/>
    </source>
</evidence>
<accession>A0A9D4DUN2</accession>
<name>A0A9D4DUN2_DREPO</name>
<dbReference type="EMBL" id="JAIWYP010000010">
    <property type="protein sequence ID" value="KAH3755358.1"/>
    <property type="molecule type" value="Genomic_DNA"/>
</dbReference>
<protein>
    <submittedName>
        <fullName evidence="1">Uncharacterized protein</fullName>
    </submittedName>
</protein>
<evidence type="ECO:0000313" key="2">
    <source>
        <dbReference type="Proteomes" id="UP000828390"/>
    </source>
</evidence>